<dbReference type="GO" id="GO:0004674">
    <property type="term" value="F:protein serine/threonine kinase activity"/>
    <property type="evidence" value="ECO:0007669"/>
    <property type="project" value="TreeGrafter"/>
</dbReference>
<dbReference type="Pfam" id="PF13657">
    <property type="entry name" value="Couple_hipA"/>
    <property type="match status" value="1"/>
</dbReference>
<dbReference type="Proteomes" id="UP000464787">
    <property type="component" value="Chromosome"/>
</dbReference>
<dbReference type="EMBL" id="CP047650">
    <property type="protein sequence ID" value="QHI96589.1"/>
    <property type="molecule type" value="Genomic_DNA"/>
</dbReference>
<evidence type="ECO:0000313" key="6">
    <source>
        <dbReference type="EMBL" id="QHI96589.1"/>
    </source>
</evidence>
<accession>A0A857J071</accession>
<comment type="similarity">
    <text evidence="1">Belongs to the HipA Ser/Thr kinase family.</text>
</comment>
<proteinExistence type="inferred from homology"/>
<gene>
    <name evidence="6" type="ORF">GT347_00395</name>
</gene>
<dbReference type="RefSeq" id="WP_160550107.1">
    <property type="nucleotide sequence ID" value="NZ_CP047650.1"/>
</dbReference>
<organism evidence="6 7">
    <name type="scientific">Xylophilus rhododendri</name>
    <dbReference type="NCBI Taxonomy" id="2697032"/>
    <lineage>
        <taxon>Bacteria</taxon>
        <taxon>Pseudomonadati</taxon>
        <taxon>Pseudomonadota</taxon>
        <taxon>Betaproteobacteria</taxon>
        <taxon>Burkholderiales</taxon>
        <taxon>Xylophilus</taxon>
    </lineage>
</organism>
<dbReference type="KEGG" id="xyk:GT347_00395"/>
<keyword evidence="3" id="KW-0418">Kinase</keyword>
<keyword evidence="2" id="KW-0808">Transferase</keyword>
<reference evidence="6 7" key="1">
    <citation type="submission" date="2020-01" db="EMBL/GenBank/DDBJ databases">
        <title>Genome sequencing of strain KACC 21265.</title>
        <authorList>
            <person name="Heo J."/>
            <person name="Kim S.-J."/>
            <person name="Kim J.-S."/>
            <person name="Hong S.-B."/>
            <person name="Kwon S.-W."/>
        </authorList>
    </citation>
    <scope>NUCLEOTIDE SEQUENCE [LARGE SCALE GENOMIC DNA]</scope>
    <source>
        <strain evidence="6 7">KACC 21265</strain>
    </source>
</reference>
<dbReference type="AlphaFoldDB" id="A0A857J071"/>
<dbReference type="Pfam" id="PF07804">
    <property type="entry name" value="HipA_C"/>
    <property type="match status" value="1"/>
</dbReference>
<protein>
    <submittedName>
        <fullName evidence="6">Type II toxin-antitoxin system HipA family toxin</fullName>
    </submittedName>
</protein>
<dbReference type="PANTHER" id="PTHR37419">
    <property type="entry name" value="SERINE/THREONINE-PROTEIN KINASE TOXIN HIPA"/>
    <property type="match status" value="1"/>
</dbReference>
<evidence type="ECO:0000256" key="2">
    <source>
        <dbReference type="ARBA" id="ARBA00022679"/>
    </source>
</evidence>
<evidence type="ECO:0000256" key="1">
    <source>
        <dbReference type="ARBA" id="ARBA00010164"/>
    </source>
</evidence>
<evidence type="ECO:0000259" key="5">
    <source>
        <dbReference type="Pfam" id="PF13657"/>
    </source>
</evidence>
<evidence type="ECO:0000259" key="4">
    <source>
        <dbReference type="Pfam" id="PF07804"/>
    </source>
</evidence>
<keyword evidence="7" id="KW-1185">Reference proteome</keyword>
<evidence type="ECO:0000256" key="3">
    <source>
        <dbReference type="ARBA" id="ARBA00022777"/>
    </source>
</evidence>
<feature type="domain" description="HipA-like C-terminal" evidence="4">
    <location>
        <begin position="179"/>
        <end position="412"/>
    </location>
</feature>
<sequence length="438" mass="48642">MARAARKKPAVYRHVDKVDVFLWDQHIGAVALDPAYGYYAFAYTEAFKASGIEPSPLHMPARGSRPYLFTELPEATYKRLPALLSDALPDDFGNALINRYMADRGIASNSVTPLDRLAYMSGRGMGALSFKPARGPATRKPTAIELSSLVEEARKAVSGHVDDDDHANAALRSIIEVGTSAGGARAKAVVAWNPETQEIRAGQLDAPPGFQHWLLKFDGMGLDSELGSSQHYGRIEYAYHLMARAAGLQMSDCRLLQEHGRAHFMTRRFDRGEDNSRHHMQTLCALSHLDYKKKGTNAYAQLFMAASALGLPYEAMEEAFRRMVFNVLARNCDDHSKNFSFRLRQGQAWELAPAYDVTFAHNPQGEWTNQHLMSVNGRFKGFEREDLLAEARRFGVGSAPRVIEEVAAALQRWPEFAAAAELPPALVETIGGQFLDLR</sequence>
<evidence type="ECO:0000313" key="7">
    <source>
        <dbReference type="Proteomes" id="UP000464787"/>
    </source>
</evidence>
<name>A0A857J071_9BURK</name>
<dbReference type="InterPro" id="IPR052028">
    <property type="entry name" value="HipA_Ser/Thr_kinase"/>
</dbReference>
<dbReference type="GO" id="GO:0005829">
    <property type="term" value="C:cytosol"/>
    <property type="evidence" value="ECO:0007669"/>
    <property type="project" value="TreeGrafter"/>
</dbReference>
<feature type="domain" description="HipA N-terminal subdomain 1" evidence="5">
    <location>
        <begin position="19"/>
        <end position="130"/>
    </location>
</feature>
<dbReference type="InterPro" id="IPR012893">
    <property type="entry name" value="HipA-like_C"/>
</dbReference>
<dbReference type="PANTHER" id="PTHR37419:SF8">
    <property type="entry name" value="TOXIN YJJJ"/>
    <property type="match status" value="1"/>
</dbReference>
<dbReference type="InterPro" id="IPR017508">
    <property type="entry name" value="HipA_N1"/>
</dbReference>